<sequence>MQDQKTDINQQIQELRTIISLQEQGKKLYMQLTEEKLSQNRDLLPCLRGTVRDDICALGIAEKRDQVIISEVCRAQKHLGVVSARSAVEMAREKLQNDIFDRVNVCNMLLYELRQRDRALDELRRQLQHLMETETGDKQHQAQMQVIRQLENNIEKTLMKVHTGQKVTTLYLAVRDTLKKELAHLPLQLDVLHRMVEMYQGELKGMELMALDAFKATDTAKGDLANLETQFLMERNLRDRSLAAQKERIDRIRLKYASERHRRAQAKGELAVDFPSLISQESLLGTKLEATKYQIEHQARVTSEVEKVKSAVQCSRFWDIAGRLLAQQKSTVDLQQHTKECEEKKKVLKDKLKELELKQAELKFHQPLSAISSRKLEEELKISLQQEEARLEQMQAQMLKNQELLLMFENGIDNLFIRLYSITVPDQDISVEAKDTDEKLQHCEKKLLHLAQLVTNLPAQYSLDEDNETFVKVRNFLEKTTKDEPQNLKISLEDEGSGVQDAFDFAEKDHGHVLTRDEIKKQGLRFIESKMKSGKKKQQSFPKSF</sequence>
<dbReference type="Proteomes" id="UP001652627">
    <property type="component" value="Chromosome 22"/>
</dbReference>
<dbReference type="InterPro" id="IPR043247">
    <property type="entry name" value="CCDC183"/>
</dbReference>
<keyword evidence="2" id="KW-1185">Reference proteome</keyword>
<evidence type="ECO:0000256" key="1">
    <source>
        <dbReference type="SAM" id="Coils"/>
    </source>
</evidence>
<dbReference type="PANTHER" id="PTHR47115">
    <property type="entry name" value="COILED-COIL DOMAIN-CONTAINING PROTEIN 183"/>
    <property type="match status" value="1"/>
</dbReference>
<dbReference type="PANTHER" id="PTHR47115:SF1">
    <property type="entry name" value="COILED-COIL DOMAIN-CONTAINING PROTEIN 183"/>
    <property type="match status" value="1"/>
</dbReference>
<evidence type="ECO:0000313" key="2">
    <source>
        <dbReference type="Proteomes" id="UP001652627"/>
    </source>
</evidence>
<gene>
    <name evidence="3" type="primary">CCDC183</name>
</gene>
<reference evidence="3" key="1">
    <citation type="submission" date="2025-08" db="UniProtKB">
        <authorList>
            <consortium name="RefSeq"/>
        </authorList>
    </citation>
    <scope>IDENTIFICATION</scope>
    <source>
        <tissue evidence="3">Blood</tissue>
    </source>
</reference>
<protein>
    <submittedName>
        <fullName evidence="3">Coiled-coil domain-containing protein 183</fullName>
    </submittedName>
</protein>
<organism evidence="2 3">
    <name type="scientific">Apteryx mantelli</name>
    <name type="common">North Island brown kiwi</name>
    <dbReference type="NCBI Taxonomy" id="2696672"/>
    <lineage>
        <taxon>Eukaryota</taxon>
        <taxon>Metazoa</taxon>
        <taxon>Chordata</taxon>
        <taxon>Craniata</taxon>
        <taxon>Vertebrata</taxon>
        <taxon>Euteleostomi</taxon>
        <taxon>Archelosauria</taxon>
        <taxon>Archosauria</taxon>
        <taxon>Dinosauria</taxon>
        <taxon>Saurischia</taxon>
        <taxon>Theropoda</taxon>
        <taxon>Coelurosauria</taxon>
        <taxon>Aves</taxon>
        <taxon>Palaeognathae</taxon>
        <taxon>Apterygiformes</taxon>
        <taxon>Apterygidae</taxon>
        <taxon>Apteryx</taxon>
    </lineage>
</organism>
<dbReference type="GeneID" id="106482278"/>
<keyword evidence="1" id="KW-0175">Coiled coil</keyword>
<evidence type="ECO:0000313" key="3">
    <source>
        <dbReference type="RefSeq" id="XP_067166030.1"/>
    </source>
</evidence>
<accession>A0ABM4FM52</accession>
<feature type="coiled-coil region" evidence="1">
    <location>
        <begin position="334"/>
        <end position="404"/>
    </location>
</feature>
<proteinExistence type="predicted"/>
<dbReference type="RefSeq" id="XP_067166030.1">
    <property type="nucleotide sequence ID" value="XM_067309929.1"/>
</dbReference>
<name>A0ABM4FM52_9AVES</name>